<keyword evidence="1" id="KW-0472">Membrane</keyword>
<sequence>MNSNRFYPSRRRFLKQASGISTLAMSGITLPPVAFANSAPPPMVIKANPLGFNAERQDPITGNYYLGKGTRMYNPRLMRFHSYDSMSPFGKGGTNGYAYCLGDPINQRDPSGHFALLSILIGAIIGAIVGAAASAAVEGIQCAINPEHKFDWKQVVIGAAVGFVTGGIGVAASAPTTAAQLGLTIAKAAAAELASVPINTVTALSMQPNASKGLQIAGQVLGFSLAIFGVGYGVKGAASLGKSIAKGRVAISSSAKAYRRIGRGGADIDKAMTFKNFGVTDPSKYLSIREAVFTGISIATGISSATAGIAFNTMNHLGKSSRNSEIAMRFFHFTSSVTGALGSRYLNPIKNLKSDPVGYLSGRFTDLSHVTGLVAMLFTEPGSDENRQWNTVSFLCGTTSLYTLNVQNHLKHFDKKMEKKSIWRQVDEEIYNTYY</sequence>
<dbReference type="InterPro" id="IPR022385">
    <property type="entry name" value="Rhs_assc_core"/>
</dbReference>
<evidence type="ECO:0000256" key="2">
    <source>
        <dbReference type="SAM" id="SignalP"/>
    </source>
</evidence>
<keyword evidence="1" id="KW-0812">Transmembrane</keyword>
<dbReference type="Proteomes" id="UP000594435">
    <property type="component" value="Chromosome 1"/>
</dbReference>
<protein>
    <submittedName>
        <fullName evidence="3">RHS repeat-associated core domain-containing protein</fullName>
    </submittedName>
</protein>
<evidence type="ECO:0000313" key="3">
    <source>
        <dbReference type="EMBL" id="QPL55262.1"/>
    </source>
</evidence>
<accession>A0AAJ4IEM5</accession>
<keyword evidence="1" id="KW-1133">Transmembrane helix</keyword>
<keyword evidence="2" id="KW-0732">Signal</keyword>
<dbReference type="NCBIfam" id="TIGR03696">
    <property type="entry name" value="Rhs_assc_core"/>
    <property type="match status" value="1"/>
</dbReference>
<feature type="signal peptide" evidence="2">
    <location>
        <begin position="1"/>
        <end position="36"/>
    </location>
</feature>
<dbReference type="SUPFAM" id="SSF56399">
    <property type="entry name" value="ADP-ribosylation"/>
    <property type="match status" value="1"/>
</dbReference>
<feature type="chain" id="PRO_5042476996" evidence="2">
    <location>
        <begin position="37"/>
        <end position="435"/>
    </location>
</feature>
<dbReference type="AlphaFoldDB" id="A0AAJ4IEM5"/>
<proteinExistence type="predicted"/>
<reference evidence="3 4" key="1">
    <citation type="submission" date="2020-11" db="EMBL/GenBank/DDBJ databases">
        <title>Complete and Circularized Genome Assembly of a human isolate of Vibrio navarrensis biotype pommerensis with MiSeq and MinION Sequence Data.</title>
        <authorList>
            <person name="Schwartz K."/>
            <person name="Borowiak M."/>
            <person name="Deneke C."/>
            <person name="Balau V."/>
            <person name="Metelmann C."/>
            <person name="Strauch E."/>
        </authorList>
    </citation>
    <scope>NUCLEOTIDE SEQUENCE [LARGE SCALE GENOMIC DNA]</scope>
    <source>
        <strain evidence="3 4">20-VB00237</strain>
    </source>
</reference>
<gene>
    <name evidence="3" type="ORF">I3X05_13185</name>
</gene>
<dbReference type="InterPro" id="IPR006311">
    <property type="entry name" value="TAT_signal"/>
</dbReference>
<evidence type="ECO:0000256" key="1">
    <source>
        <dbReference type="SAM" id="Phobius"/>
    </source>
</evidence>
<feature type="transmembrane region" description="Helical" evidence="1">
    <location>
        <begin position="155"/>
        <end position="174"/>
    </location>
</feature>
<feature type="transmembrane region" description="Helical" evidence="1">
    <location>
        <begin position="114"/>
        <end position="135"/>
    </location>
</feature>
<feature type="transmembrane region" description="Helical" evidence="1">
    <location>
        <begin position="216"/>
        <end position="234"/>
    </location>
</feature>
<evidence type="ECO:0000313" key="4">
    <source>
        <dbReference type="Proteomes" id="UP000594435"/>
    </source>
</evidence>
<organism evidence="3 4">
    <name type="scientific">Vibrio navarrensis</name>
    <dbReference type="NCBI Taxonomy" id="29495"/>
    <lineage>
        <taxon>Bacteria</taxon>
        <taxon>Pseudomonadati</taxon>
        <taxon>Pseudomonadota</taxon>
        <taxon>Gammaproteobacteria</taxon>
        <taxon>Vibrionales</taxon>
        <taxon>Vibrionaceae</taxon>
        <taxon>Vibrio</taxon>
    </lineage>
</organism>
<dbReference type="PROSITE" id="PS51318">
    <property type="entry name" value="TAT"/>
    <property type="match status" value="1"/>
</dbReference>
<name>A0AAJ4IEM5_9VIBR</name>
<dbReference type="EMBL" id="CP065217">
    <property type="protein sequence ID" value="QPL55262.1"/>
    <property type="molecule type" value="Genomic_DNA"/>
</dbReference>
<dbReference type="Gene3D" id="2.180.10.10">
    <property type="entry name" value="RHS repeat-associated core"/>
    <property type="match status" value="1"/>
</dbReference>